<dbReference type="Pfam" id="PF08125">
    <property type="entry name" value="Mannitol_dh_C"/>
    <property type="match status" value="1"/>
</dbReference>
<evidence type="ECO:0000313" key="5">
    <source>
        <dbReference type="EMBL" id="GLQ33984.1"/>
    </source>
</evidence>
<reference evidence="6" key="1">
    <citation type="journal article" date="2019" name="Int. J. Syst. Evol. Microbiol.">
        <title>The Global Catalogue of Microorganisms (GCM) 10K type strain sequencing project: providing services to taxonomists for standard genome sequencing and annotation.</title>
        <authorList>
            <consortium name="The Broad Institute Genomics Platform"/>
            <consortium name="The Broad Institute Genome Sequencing Center for Infectious Disease"/>
            <person name="Wu L."/>
            <person name="Ma J."/>
        </authorList>
    </citation>
    <scope>NUCLEOTIDE SEQUENCE [LARGE SCALE GENOMIC DNA]</scope>
    <source>
        <strain evidence="6">NBRC 110140</strain>
    </source>
</reference>
<dbReference type="Proteomes" id="UP001156694">
    <property type="component" value="Unassembled WGS sequence"/>
</dbReference>
<dbReference type="InterPro" id="IPR013328">
    <property type="entry name" value="6PGD_dom2"/>
</dbReference>
<dbReference type="PANTHER" id="PTHR43362:SF1">
    <property type="entry name" value="MANNITOL DEHYDROGENASE 2-RELATED"/>
    <property type="match status" value="1"/>
</dbReference>
<sequence length="485" mass="53097">MEVSLRENSPLTSPPTERPKAGILHFGPGAFFRAFNAIYTAEAMAHSGGNWGIRAVSLRSAGIRDTLAAQHYIYTAAMLMPDGIEYTQVDVIDSILVAPENPQAVLAALCEANIRIVSLTITEKGYCFDPATNGLDHNNPDIMHDLDHPETPRTAIGFLVYGLAQRRAAGLPPFTVLSCDNLPSNGALVRRMVLELAHAVDPSLADWIGAEARFPSTMVDRITPATTARDIENLRQAIGIDDSGCVVHEPFRQWVIEDDFVKDDHPNWAAAGAQMVTSVDAFELMKLRCLNGSHSTLAYLGYLAGYKTIAAAMCDTRFADLLTRLWAREIIPTIPTPEGEDLHAYCHALQERYKNPSIHHKTSQIAMDGSQKLPQRLLGAISDNLKMGNSAPLLCLAVAGWMRYVGGTDELGQEIDVQDPMAQQLRNAVIKSTRPEEAVQALLGIEAIFDPELAQNPKFEASVTTAYISLLEHGTLKTIERELYA</sequence>
<dbReference type="SUPFAM" id="SSF48179">
    <property type="entry name" value="6-phosphogluconate dehydrogenase C-terminal domain-like"/>
    <property type="match status" value="1"/>
</dbReference>
<protein>
    <submittedName>
        <fullName evidence="5">Mannitol dehydrogenase</fullName>
    </submittedName>
</protein>
<dbReference type="InterPro" id="IPR036291">
    <property type="entry name" value="NAD(P)-bd_dom_sf"/>
</dbReference>
<dbReference type="SUPFAM" id="SSF51735">
    <property type="entry name" value="NAD(P)-binding Rossmann-fold domains"/>
    <property type="match status" value="1"/>
</dbReference>
<organism evidence="5 6">
    <name type="scientific">Amylibacter marinus</name>
    <dbReference type="NCBI Taxonomy" id="1475483"/>
    <lineage>
        <taxon>Bacteria</taxon>
        <taxon>Pseudomonadati</taxon>
        <taxon>Pseudomonadota</taxon>
        <taxon>Alphaproteobacteria</taxon>
        <taxon>Rhodobacterales</taxon>
        <taxon>Paracoccaceae</taxon>
        <taxon>Amylibacter</taxon>
    </lineage>
</organism>
<feature type="region of interest" description="Disordered" evidence="2">
    <location>
        <begin position="1"/>
        <end position="20"/>
    </location>
</feature>
<evidence type="ECO:0000256" key="2">
    <source>
        <dbReference type="SAM" id="MobiDB-lite"/>
    </source>
</evidence>
<dbReference type="Pfam" id="PF01232">
    <property type="entry name" value="Mannitol_dh"/>
    <property type="match status" value="1"/>
</dbReference>
<name>A0ABQ5VRM2_9RHOB</name>
<comment type="caution">
    <text evidence="5">The sequence shown here is derived from an EMBL/GenBank/DDBJ whole genome shotgun (WGS) entry which is preliminary data.</text>
</comment>
<keyword evidence="1" id="KW-0560">Oxidoreductase</keyword>
<dbReference type="InterPro" id="IPR000669">
    <property type="entry name" value="Mannitol_DH"/>
</dbReference>
<feature type="compositionally biased region" description="Polar residues" evidence="2">
    <location>
        <begin position="1"/>
        <end position="15"/>
    </location>
</feature>
<evidence type="ECO:0000256" key="1">
    <source>
        <dbReference type="ARBA" id="ARBA00023002"/>
    </source>
</evidence>
<dbReference type="PRINTS" id="PR00084">
    <property type="entry name" value="MTLDHDRGNASE"/>
</dbReference>
<feature type="domain" description="Mannitol dehydrogenase N-terminal" evidence="3">
    <location>
        <begin position="22"/>
        <end position="269"/>
    </location>
</feature>
<dbReference type="EMBL" id="BSNN01000002">
    <property type="protein sequence ID" value="GLQ33984.1"/>
    <property type="molecule type" value="Genomic_DNA"/>
</dbReference>
<evidence type="ECO:0000259" key="4">
    <source>
        <dbReference type="Pfam" id="PF08125"/>
    </source>
</evidence>
<keyword evidence="6" id="KW-1185">Reference proteome</keyword>
<dbReference type="Gene3D" id="1.10.1040.10">
    <property type="entry name" value="N-(1-d-carboxylethyl)-l-norvaline Dehydrogenase, domain 2"/>
    <property type="match status" value="1"/>
</dbReference>
<accession>A0ABQ5VRM2</accession>
<dbReference type="InterPro" id="IPR013131">
    <property type="entry name" value="Mannitol_DH_N"/>
</dbReference>
<gene>
    <name evidence="5" type="primary">uxuB</name>
    <name evidence="5" type="ORF">GCM10007939_02670</name>
</gene>
<evidence type="ECO:0000259" key="3">
    <source>
        <dbReference type="Pfam" id="PF01232"/>
    </source>
</evidence>
<dbReference type="InterPro" id="IPR008927">
    <property type="entry name" value="6-PGluconate_DH-like_C_sf"/>
</dbReference>
<feature type="domain" description="Mannitol dehydrogenase C-terminal" evidence="4">
    <location>
        <begin position="279"/>
        <end position="470"/>
    </location>
</feature>
<dbReference type="InterPro" id="IPR013118">
    <property type="entry name" value="Mannitol_DH_C"/>
</dbReference>
<dbReference type="PANTHER" id="PTHR43362">
    <property type="entry name" value="MANNITOL DEHYDROGENASE DSF1-RELATED"/>
    <property type="match status" value="1"/>
</dbReference>
<proteinExistence type="predicted"/>
<dbReference type="InterPro" id="IPR050988">
    <property type="entry name" value="Mannitol_DH/Oxidoreductase"/>
</dbReference>
<evidence type="ECO:0000313" key="6">
    <source>
        <dbReference type="Proteomes" id="UP001156694"/>
    </source>
</evidence>
<dbReference type="Gene3D" id="3.40.50.720">
    <property type="entry name" value="NAD(P)-binding Rossmann-like Domain"/>
    <property type="match status" value="1"/>
</dbReference>